<name>A0A7C6A8I0_UNCW3</name>
<dbReference type="Pfam" id="PF18935">
    <property type="entry name" value="DUF5683"/>
    <property type="match status" value="1"/>
</dbReference>
<feature type="chain" id="PRO_5028483902" description="DUF5683 domain-containing protein" evidence="1">
    <location>
        <begin position="20"/>
        <end position="168"/>
    </location>
</feature>
<feature type="domain" description="DUF5683" evidence="2">
    <location>
        <begin position="41"/>
        <end position="86"/>
    </location>
</feature>
<comment type="caution">
    <text evidence="3">The sequence shown here is derived from an EMBL/GenBank/DDBJ whole genome shotgun (WGS) entry which is preliminary data.</text>
</comment>
<evidence type="ECO:0000256" key="1">
    <source>
        <dbReference type="SAM" id="SignalP"/>
    </source>
</evidence>
<dbReference type="AlphaFoldDB" id="A0A7C6A8I0"/>
<protein>
    <recommendedName>
        <fullName evidence="2">DUF5683 domain-containing protein</fullName>
    </recommendedName>
</protein>
<sequence>MNRWFFLFLLTFTFNSLFATSDSIHPTEAKKNPTGQNKFDKSPGKAMLLSAILPGAGQFYTENYLKGGIITLAWGTLGFLSIREHQKALNALSVSDTNTYKKHRDQRNNFLWWTAAVWVFSLADAYVSSHMYKFKGQETLSAFGGFKINCNLKIEPELTINFTLKKSL</sequence>
<evidence type="ECO:0000313" key="3">
    <source>
        <dbReference type="EMBL" id="HHS51870.1"/>
    </source>
</evidence>
<feature type="signal peptide" evidence="1">
    <location>
        <begin position="1"/>
        <end position="19"/>
    </location>
</feature>
<dbReference type="EMBL" id="DTLI01000082">
    <property type="protein sequence ID" value="HHS51870.1"/>
    <property type="molecule type" value="Genomic_DNA"/>
</dbReference>
<proteinExistence type="predicted"/>
<keyword evidence="1" id="KW-0732">Signal</keyword>
<dbReference type="InterPro" id="IPR043738">
    <property type="entry name" value="DUF5683"/>
</dbReference>
<organism evidence="3">
    <name type="scientific">candidate division WOR-3 bacterium</name>
    <dbReference type="NCBI Taxonomy" id="2052148"/>
    <lineage>
        <taxon>Bacteria</taxon>
        <taxon>Bacteria division WOR-3</taxon>
    </lineage>
</organism>
<gene>
    <name evidence="3" type="ORF">ENW73_03240</name>
</gene>
<accession>A0A7C6A8I0</accession>
<evidence type="ECO:0000259" key="2">
    <source>
        <dbReference type="Pfam" id="PF18935"/>
    </source>
</evidence>
<reference evidence="3" key="1">
    <citation type="journal article" date="2020" name="mSystems">
        <title>Genome- and Community-Level Interaction Insights into Carbon Utilization and Element Cycling Functions of Hydrothermarchaeota in Hydrothermal Sediment.</title>
        <authorList>
            <person name="Zhou Z."/>
            <person name="Liu Y."/>
            <person name="Xu W."/>
            <person name="Pan J."/>
            <person name="Luo Z.H."/>
            <person name="Li M."/>
        </authorList>
    </citation>
    <scope>NUCLEOTIDE SEQUENCE [LARGE SCALE GENOMIC DNA]</scope>
    <source>
        <strain evidence="3">SpSt-876</strain>
    </source>
</reference>